<keyword evidence="5 6" id="KW-0472">Membrane</keyword>
<feature type="transmembrane region" description="Helical" evidence="6">
    <location>
        <begin position="206"/>
        <end position="227"/>
    </location>
</feature>
<dbReference type="EMBL" id="BT122565">
    <property type="protein sequence ID" value="ADE75937.1"/>
    <property type="molecule type" value="mRNA"/>
</dbReference>
<keyword evidence="3 6" id="KW-0812">Transmembrane</keyword>
<dbReference type="AlphaFoldDB" id="D5A8R8"/>
<dbReference type="InterPro" id="IPR012435">
    <property type="entry name" value="TMEM144"/>
</dbReference>
<feature type="transmembrane region" description="Helical" evidence="6">
    <location>
        <begin position="61"/>
        <end position="82"/>
    </location>
</feature>
<organism evidence="7">
    <name type="scientific">Picea sitchensis</name>
    <name type="common">Sitka spruce</name>
    <name type="synonym">Pinus sitchensis</name>
    <dbReference type="NCBI Taxonomy" id="3332"/>
    <lineage>
        <taxon>Eukaryota</taxon>
        <taxon>Viridiplantae</taxon>
        <taxon>Streptophyta</taxon>
        <taxon>Embryophyta</taxon>
        <taxon>Tracheophyta</taxon>
        <taxon>Spermatophyta</taxon>
        <taxon>Pinopsida</taxon>
        <taxon>Pinidae</taxon>
        <taxon>Conifers I</taxon>
        <taxon>Pinales</taxon>
        <taxon>Pinaceae</taxon>
        <taxon>Picea</taxon>
    </lineage>
</organism>
<name>D5A8R8_PICSI</name>
<feature type="transmembrane region" description="Helical" evidence="6">
    <location>
        <begin position="118"/>
        <end position="139"/>
    </location>
</feature>
<feature type="transmembrane region" description="Helical" evidence="6">
    <location>
        <begin position="94"/>
        <end position="112"/>
    </location>
</feature>
<evidence type="ECO:0000256" key="6">
    <source>
        <dbReference type="SAM" id="Phobius"/>
    </source>
</evidence>
<feature type="transmembrane region" description="Helical" evidence="6">
    <location>
        <begin position="296"/>
        <end position="324"/>
    </location>
</feature>
<dbReference type="GO" id="GO:0016020">
    <property type="term" value="C:membrane"/>
    <property type="evidence" value="ECO:0007669"/>
    <property type="project" value="UniProtKB-SubCell"/>
</dbReference>
<accession>D5A8R8</accession>
<evidence type="ECO:0000256" key="1">
    <source>
        <dbReference type="ARBA" id="ARBA00004141"/>
    </source>
</evidence>
<reference evidence="7" key="1">
    <citation type="submission" date="2010-04" db="EMBL/GenBank/DDBJ databases">
        <authorList>
            <person name="Reid K.E."/>
            <person name="Liao N."/>
            <person name="Chan S."/>
            <person name="Docking R."/>
            <person name="Taylor G."/>
            <person name="Moore R."/>
            <person name="Mayo M."/>
            <person name="Munro S."/>
            <person name="King J."/>
            <person name="Yanchuk A."/>
            <person name="Holt R."/>
            <person name="Jones S."/>
            <person name="Marra M."/>
            <person name="Ritland C.E."/>
            <person name="Ritland K."/>
            <person name="Bohlmann J."/>
        </authorList>
    </citation>
    <scope>NUCLEOTIDE SEQUENCE</scope>
    <source>
        <tissue evidence="7">Buds collected with no treatment. Collection October 2007</tissue>
    </source>
</reference>
<sequence>MDEVVLGVLAAIGSLLFFGSYAVPIKMPAALSLDPFVFQSYKSTTCFLTSWLVLLYTPFKFTWWGILGALIWVTNGVLAIVAVRWAGIGVSQSLWSGLSLFTAYIWGAYVLKEPLKNHGLSILALLVMALGMIGVGFAVSEKTVFQSLLDIWLKLNPCSTKIKDCPQLSCIDVQDSSEALIPCETTKTCGVEEEYADQKYERENKLVKGVLCAVLVGTLNGSFMVPLKYAHKDVVGAEYLVSFGIGAMTMTIILLGIYMTALAFHGRPLPSLYIPGAAGPAFLAGFLWSMGNFFSIYATLYLGVALGWPLVQCQLIVSAMWAVFFYKEVTSRTGAALLIGSSIVVVLGAIMLSQFGSIG</sequence>
<proteinExistence type="evidence at transcript level"/>
<evidence type="ECO:0000256" key="5">
    <source>
        <dbReference type="ARBA" id="ARBA00023136"/>
    </source>
</evidence>
<evidence type="ECO:0000256" key="3">
    <source>
        <dbReference type="ARBA" id="ARBA00022692"/>
    </source>
</evidence>
<dbReference type="InterPro" id="IPR037185">
    <property type="entry name" value="EmrE-like"/>
</dbReference>
<comment type="similarity">
    <text evidence="2">Belongs to the TMEM144 family.</text>
</comment>
<dbReference type="SUPFAM" id="SSF103481">
    <property type="entry name" value="Multidrug resistance efflux transporter EmrE"/>
    <property type="match status" value="1"/>
</dbReference>
<dbReference type="PANTHER" id="PTHR16119">
    <property type="entry name" value="TRANSMEMBRANE PROTEIN 144"/>
    <property type="match status" value="1"/>
</dbReference>
<feature type="transmembrane region" description="Helical" evidence="6">
    <location>
        <begin position="336"/>
        <end position="356"/>
    </location>
</feature>
<dbReference type="Pfam" id="PF07857">
    <property type="entry name" value="TMEM144"/>
    <property type="match status" value="1"/>
</dbReference>
<evidence type="ECO:0000256" key="4">
    <source>
        <dbReference type="ARBA" id="ARBA00022989"/>
    </source>
</evidence>
<evidence type="ECO:0000313" key="7">
    <source>
        <dbReference type="EMBL" id="ADE75937.1"/>
    </source>
</evidence>
<dbReference type="GO" id="GO:0015144">
    <property type="term" value="F:carbohydrate transmembrane transporter activity"/>
    <property type="evidence" value="ECO:0007669"/>
    <property type="project" value="InterPro"/>
</dbReference>
<evidence type="ECO:0000256" key="2">
    <source>
        <dbReference type="ARBA" id="ARBA00005731"/>
    </source>
</evidence>
<feature type="transmembrane region" description="Helical" evidence="6">
    <location>
        <begin position="272"/>
        <end position="290"/>
    </location>
</feature>
<keyword evidence="4 6" id="KW-1133">Transmembrane helix</keyword>
<dbReference type="PANTHER" id="PTHR16119:SF17">
    <property type="entry name" value="TRANSMEMBRANE PROTEIN 144"/>
    <property type="match status" value="1"/>
</dbReference>
<comment type="subcellular location">
    <subcellularLocation>
        <location evidence="1">Membrane</location>
        <topology evidence="1">Multi-pass membrane protein</topology>
    </subcellularLocation>
</comment>
<protein>
    <recommendedName>
        <fullName evidence="8">EamA domain-containing protein</fullName>
    </recommendedName>
</protein>
<dbReference type="InterPro" id="IPR010651">
    <property type="entry name" value="Sugar_transport"/>
</dbReference>
<evidence type="ECO:0008006" key="8">
    <source>
        <dbReference type="Google" id="ProtNLM"/>
    </source>
</evidence>
<feature type="transmembrane region" description="Helical" evidence="6">
    <location>
        <begin position="239"/>
        <end position="260"/>
    </location>
</feature>